<evidence type="ECO:0000313" key="3">
    <source>
        <dbReference type="EMBL" id="CAE7311937.1"/>
    </source>
</evidence>
<keyword evidence="1" id="KW-0677">Repeat</keyword>
<dbReference type="PANTHER" id="PTHR47447:SF25">
    <property type="entry name" value="SAP DOMAIN-CONTAINING PROTEIN"/>
    <property type="match status" value="1"/>
</dbReference>
<protein>
    <submittedName>
        <fullName evidence="3">Slc25a42 protein</fullName>
    </submittedName>
</protein>
<name>A0A812NGJ1_9DINO</name>
<evidence type="ECO:0000256" key="2">
    <source>
        <dbReference type="SAM" id="MobiDB-lite"/>
    </source>
</evidence>
<gene>
    <name evidence="3" type="primary">slc25a42</name>
    <name evidence="3" type="ORF">SNEC2469_LOCUS7764</name>
</gene>
<proteinExistence type="predicted"/>
<dbReference type="PANTHER" id="PTHR47447">
    <property type="entry name" value="OS03G0856100 PROTEIN"/>
    <property type="match status" value="1"/>
</dbReference>
<accession>A0A812NGJ1</accession>
<sequence>MAFSTVASVAGPPIRFVLGPWPAARSKEPNRFSGLQHPLLGSWLATAAAVAIRSHSRPQHVPPSRRERMLSRPETTYSRKTGRGKRSSGFFLASPTHPKNSTPVRRSPHASGLRDRLKQCHASQQLLDLLHDACMAGSADISVFSAAVQRCGQRHWWGPLQRVLDLQQKQTREIKPDIVHVSSVLHSLATCLRQKGRFAVVPARAQKALEVGRKAFDEGKNVVTTDHDFNILLSSTFKLCYQIADASSREWALEAWEWSSKQAFAKDRLTWQAYLSLSEHYGDVRLVDKLLTQGQSEGASWVRDPVALGSLLNAAANRSDAARAREIWDTFRLTGLRPNMICYAAYSKAHMLAGIPSKAVDILEEMERENVADMNSKLVVDCGQCLLIMYHSSPSELKQQRLLKFLARGDKIIEADERGNAKNEWRKIKKTANHLLADATALKLQDVLCEWKARTASLMKDWENFDAGTEYLKKTMRDR</sequence>
<dbReference type="Proteomes" id="UP000601435">
    <property type="component" value="Unassembled WGS sequence"/>
</dbReference>
<organism evidence="3 4">
    <name type="scientific">Symbiodinium necroappetens</name>
    <dbReference type="NCBI Taxonomy" id="1628268"/>
    <lineage>
        <taxon>Eukaryota</taxon>
        <taxon>Sar</taxon>
        <taxon>Alveolata</taxon>
        <taxon>Dinophyceae</taxon>
        <taxon>Suessiales</taxon>
        <taxon>Symbiodiniaceae</taxon>
        <taxon>Symbiodinium</taxon>
    </lineage>
</organism>
<dbReference type="EMBL" id="CAJNJA010013064">
    <property type="protein sequence ID" value="CAE7311937.1"/>
    <property type="molecule type" value="Genomic_DNA"/>
</dbReference>
<dbReference type="OrthoDB" id="423513at2759"/>
<dbReference type="Gene3D" id="1.25.40.10">
    <property type="entry name" value="Tetratricopeptide repeat domain"/>
    <property type="match status" value="1"/>
</dbReference>
<dbReference type="InterPro" id="IPR011990">
    <property type="entry name" value="TPR-like_helical_dom_sf"/>
</dbReference>
<feature type="region of interest" description="Disordered" evidence="2">
    <location>
        <begin position="54"/>
        <end position="109"/>
    </location>
</feature>
<evidence type="ECO:0000256" key="1">
    <source>
        <dbReference type="ARBA" id="ARBA00022737"/>
    </source>
</evidence>
<evidence type="ECO:0000313" key="4">
    <source>
        <dbReference type="Proteomes" id="UP000601435"/>
    </source>
</evidence>
<comment type="caution">
    <text evidence="3">The sequence shown here is derived from an EMBL/GenBank/DDBJ whole genome shotgun (WGS) entry which is preliminary data.</text>
</comment>
<reference evidence="3" key="1">
    <citation type="submission" date="2021-02" db="EMBL/GenBank/DDBJ databases">
        <authorList>
            <person name="Dougan E. K."/>
            <person name="Rhodes N."/>
            <person name="Thang M."/>
            <person name="Chan C."/>
        </authorList>
    </citation>
    <scope>NUCLEOTIDE SEQUENCE</scope>
</reference>
<dbReference type="AlphaFoldDB" id="A0A812NGJ1"/>
<keyword evidence="4" id="KW-1185">Reference proteome</keyword>